<dbReference type="EMBL" id="CP099490">
    <property type="protein sequence ID" value="USQ77749.1"/>
    <property type="molecule type" value="Genomic_DNA"/>
</dbReference>
<reference evidence="6" key="1">
    <citation type="submission" date="2022-06" db="EMBL/GenBank/DDBJ databases">
        <title>Ornithinimicrobium JY.X270.</title>
        <authorList>
            <person name="Huang Y."/>
        </authorList>
    </citation>
    <scope>NUCLEOTIDE SEQUENCE</scope>
    <source>
        <strain evidence="6">JY.X270</strain>
    </source>
</reference>
<dbReference type="Gene3D" id="3.40.50.1820">
    <property type="entry name" value="alpha/beta hydrolase"/>
    <property type="match status" value="1"/>
</dbReference>
<keyword evidence="7" id="KW-1185">Reference proteome</keyword>
<dbReference type="InterPro" id="IPR000073">
    <property type="entry name" value="AB_hydrolase_1"/>
</dbReference>
<dbReference type="GO" id="GO:0016787">
    <property type="term" value="F:hydrolase activity"/>
    <property type="evidence" value="ECO:0007669"/>
    <property type="project" value="UniProtKB-KW"/>
</dbReference>
<evidence type="ECO:0000313" key="7">
    <source>
        <dbReference type="Proteomes" id="UP001056535"/>
    </source>
</evidence>
<keyword evidence="6" id="KW-0378">Hydrolase</keyword>
<dbReference type="InterPro" id="IPR010941">
    <property type="entry name" value="PhaC_N"/>
</dbReference>
<evidence type="ECO:0000256" key="3">
    <source>
        <dbReference type="SAM" id="MobiDB-lite"/>
    </source>
</evidence>
<sequence>MTATELTPTDTGLPAADTRSALANLIRPAQAKLDPLGLIPASGTVAARAVTNTGGFTRATARLALGLAQTPLAAAARATGLSVSPPVDPDPRDRRFSDPTWEGNAAFFALHQLYAVACRYADDVLEAGNRGNDLHDQKAAFGLRLLTEALAPVNFPLTNPEVLVKALQTGGGSLVQGAMLALHDLQHGGGLPEKVDSSTFELGRDMAATPGKVVFRNDLVELIQYAPQTDTVHAVPILCSPPWINKYYVMDLAPERSFVEWAIRHGRTVFMVSYRNPDESMRDVTMDDYLAQGVLETLDVVSNITKSDKIDLVGVCLGGAMATMAAAHLAARGDTRLNSLTMMNTLLDYSEPGELGAMTDEETLSRLELRMAETGFLPSEDMALTFDLLRPRDLIFRYIPTRWLQGDPAAPFDILAWNGDSTRMPAAMHATYLRDLYLNNLLVKGEFAIGGQQLDLDDVTVDTYVVGAINDHIVPWTSSYAATQVLGGKVRYILSSGGHIAGIVNPPTPKAWYVATEPGQDSPADPQQWHAAGTRHTASWWEDWTQWSTERAGEMVAPPKMGSRKYRPLEEAPGSYVHG</sequence>
<feature type="domain" description="AB hydrolase-1" evidence="4">
    <location>
        <begin position="264"/>
        <end position="506"/>
    </location>
</feature>
<dbReference type="InterPro" id="IPR051321">
    <property type="entry name" value="PHA/PHB_synthase"/>
</dbReference>
<evidence type="ECO:0000259" key="4">
    <source>
        <dbReference type="Pfam" id="PF00561"/>
    </source>
</evidence>
<proteinExistence type="predicted"/>
<dbReference type="RefSeq" id="WP_252623256.1">
    <property type="nucleotide sequence ID" value="NZ_CP099490.1"/>
</dbReference>
<dbReference type="SUPFAM" id="SSF53474">
    <property type="entry name" value="alpha/beta-Hydrolases"/>
    <property type="match status" value="1"/>
</dbReference>
<dbReference type="Pfam" id="PF00561">
    <property type="entry name" value="Abhydrolase_1"/>
    <property type="match status" value="1"/>
</dbReference>
<accession>A0ABY4YMD0</accession>
<evidence type="ECO:0000259" key="5">
    <source>
        <dbReference type="Pfam" id="PF07167"/>
    </source>
</evidence>
<dbReference type="Proteomes" id="UP001056535">
    <property type="component" value="Chromosome"/>
</dbReference>
<dbReference type="Pfam" id="PF07167">
    <property type="entry name" value="PhaC_N"/>
    <property type="match status" value="1"/>
</dbReference>
<name>A0ABY4YMD0_9MICO</name>
<gene>
    <name evidence="6" type="ORF">NF557_07585</name>
</gene>
<dbReference type="InterPro" id="IPR029058">
    <property type="entry name" value="AB_hydrolase_fold"/>
</dbReference>
<feature type="region of interest" description="Disordered" evidence="3">
    <location>
        <begin position="555"/>
        <end position="579"/>
    </location>
</feature>
<organism evidence="6 7">
    <name type="scientific">Ornithinimicrobium cryptoxanthini</name>
    <dbReference type="NCBI Taxonomy" id="2934161"/>
    <lineage>
        <taxon>Bacteria</taxon>
        <taxon>Bacillati</taxon>
        <taxon>Actinomycetota</taxon>
        <taxon>Actinomycetes</taxon>
        <taxon>Micrococcales</taxon>
        <taxon>Ornithinimicrobiaceae</taxon>
        <taxon>Ornithinimicrobium</taxon>
    </lineage>
</organism>
<keyword evidence="2" id="KW-0012">Acyltransferase</keyword>
<feature type="domain" description="Poly-beta-hydroxybutyrate polymerase N-terminal" evidence="5">
    <location>
        <begin position="92"/>
        <end position="262"/>
    </location>
</feature>
<evidence type="ECO:0000256" key="1">
    <source>
        <dbReference type="ARBA" id="ARBA00022679"/>
    </source>
</evidence>
<protein>
    <submittedName>
        <fullName evidence="6">Alpha/beta fold hydrolase</fullName>
    </submittedName>
</protein>
<keyword evidence="1" id="KW-0808">Transferase</keyword>
<dbReference type="PANTHER" id="PTHR36837">
    <property type="entry name" value="POLY(3-HYDROXYALKANOATE) POLYMERASE SUBUNIT PHAC"/>
    <property type="match status" value="1"/>
</dbReference>
<dbReference type="PANTHER" id="PTHR36837:SF5">
    <property type="entry name" value="POLY-3-HYDROXYBUTYRATE SYNTHASE"/>
    <property type="match status" value="1"/>
</dbReference>
<evidence type="ECO:0000256" key="2">
    <source>
        <dbReference type="ARBA" id="ARBA00023315"/>
    </source>
</evidence>
<evidence type="ECO:0000313" key="6">
    <source>
        <dbReference type="EMBL" id="USQ77749.1"/>
    </source>
</evidence>